<dbReference type="EMBL" id="NPDT01000001">
    <property type="protein sequence ID" value="PJZ66967.1"/>
    <property type="molecule type" value="Genomic_DNA"/>
</dbReference>
<gene>
    <name evidence="2" type="ORF">ACE5IX_00585</name>
    <name evidence="3" type="ORF">CH371_02425</name>
</gene>
<dbReference type="RefSeq" id="WP_016546751.1">
    <property type="nucleotide sequence ID" value="NZ_JBHILI010000003.1"/>
</dbReference>
<feature type="transmembrane region" description="Helical" evidence="1">
    <location>
        <begin position="66"/>
        <end position="89"/>
    </location>
</feature>
<feature type="transmembrane region" description="Helical" evidence="1">
    <location>
        <begin position="101"/>
        <end position="119"/>
    </location>
</feature>
<keyword evidence="5" id="KW-1185">Reference proteome</keyword>
<comment type="caution">
    <text evidence="3">The sequence shown here is derived from an EMBL/GenBank/DDBJ whole genome shotgun (WGS) entry which is preliminary data.</text>
</comment>
<reference evidence="2 5" key="2">
    <citation type="submission" date="2024-09" db="EMBL/GenBank/DDBJ databases">
        <title>Taxonomic and Genotyping Characterization of Leptospira Strains isolated from Multiple Sources in Colombia highlights the importance of intermediate species.</title>
        <authorList>
            <person name="Torres Higuera L."/>
            <person name="Rojas Tapias D."/>
            <person name="Jimenez Velasquez S."/>
            <person name="Renjifo Ibanez C."/>
        </authorList>
    </citation>
    <scope>NUCLEOTIDE SEQUENCE [LARGE SCALE GENOMIC DNA]</scope>
    <source>
        <strain evidence="2 5">Lep080</strain>
    </source>
</reference>
<evidence type="ECO:0008006" key="6">
    <source>
        <dbReference type="Google" id="ProtNLM"/>
    </source>
</evidence>
<protein>
    <recommendedName>
        <fullName evidence="6">Tic20-like protein</fullName>
    </recommendedName>
</protein>
<evidence type="ECO:0000313" key="3">
    <source>
        <dbReference type="EMBL" id="PJZ66967.1"/>
    </source>
</evidence>
<keyword evidence="1" id="KW-0472">Membrane</keyword>
<evidence type="ECO:0000313" key="2">
    <source>
        <dbReference type="EMBL" id="MFB5734991.1"/>
    </source>
</evidence>
<proteinExistence type="predicted"/>
<keyword evidence="1" id="KW-1133">Transmembrane helix</keyword>
<evidence type="ECO:0000313" key="5">
    <source>
        <dbReference type="Proteomes" id="UP001580391"/>
    </source>
</evidence>
<sequence>MSDQRFNAREFLEETKRVLEGDEYPNLFAAISYIPFVGWILPWFFRKNQEICKFHAIQAIKLNSGFVFLHLVVWFLREFPILSTILKWIHANPVVTDFIDYVAWLALLGYGILGAFQAYQGKLFVLPLFPEIEHEVRKILSKIRGTQG</sequence>
<accession>A0A2M9ZF55</accession>
<organism evidence="3 4">
    <name type="scientific">Leptospira wolffii</name>
    <dbReference type="NCBI Taxonomy" id="409998"/>
    <lineage>
        <taxon>Bacteria</taxon>
        <taxon>Pseudomonadati</taxon>
        <taxon>Spirochaetota</taxon>
        <taxon>Spirochaetia</taxon>
        <taxon>Leptospirales</taxon>
        <taxon>Leptospiraceae</taxon>
        <taxon>Leptospira</taxon>
    </lineage>
</organism>
<feature type="transmembrane region" description="Helical" evidence="1">
    <location>
        <begin position="27"/>
        <end position="45"/>
    </location>
</feature>
<evidence type="ECO:0000313" key="4">
    <source>
        <dbReference type="Proteomes" id="UP000231912"/>
    </source>
</evidence>
<dbReference type="Proteomes" id="UP001580391">
    <property type="component" value="Unassembled WGS sequence"/>
</dbReference>
<dbReference type="AlphaFoldDB" id="A0A2M9ZF55"/>
<name>A0A2M9ZF55_9LEPT</name>
<dbReference type="EMBL" id="JBHILJ010000001">
    <property type="protein sequence ID" value="MFB5734991.1"/>
    <property type="molecule type" value="Genomic_DNA"/>
</dbReference>
<reference evidence="3 4" key="1">
    <citation type="submission" date="2017-07" db="EMBL/GenBank/DDBJ databases">
        <title>Leptospira spp. isolated from tropical soils.</title>
        <authorList>
            <person name="Thibeaux R."/>
            <person name="Iraola G."/>
            <person name="Ferres I."/>
            <person name="Bierque E."/>
            <person name="Girault D."/>
            <person name="Soupe-Gilbert M.-E."/>
            <person name="Picardeau M."/>
            <person name="Goarant C."/>
        </authorList>
    </citation>
    <scope>NUCLEOTIDE SEQUENCE [LARGE SCALE GENOMIC DNA]</scope>
    <source>
        <strain evidence="3 4">FH2-C-A2</strain>
    </source>
</reference>
<evidence type="ECO:0000256" key="1">
    <source>
        <dbReference type="SAM" id="Phobius"/>
    </source>
</evidence>
<dbReference type="Proteomes" id="UP000231912">
    <property type="component" value="Unassembled WGS sequence"/>
</dbReference>
<keyword evidence="1" id="KW-0812">Transmembrane</keyword>